<evidence type="ECO:0000256" key="4">
    <source>
        <dbReference type="SAM" id="Phobius"/>
    </source>
</evidence>
<dbReference type="InterPro" id="IPR011990">
    <property type="entry name" value="TPR-like_helical_dom_sf"/>
</dbReference>
<keyword evidence="4" id="KW-1133">Transmembrane helix</keyword>
<dbReference type="OrthoDB" id="185373at2759"/>
<comment type="similarity">
    <text evidence="1">Belongs to the ABC transporter superfamily. ABCG family. Eye pigment precursor importer (TC 3.A.1.204) subfamily.</text>
</comment>
<feature type="transmembrane region" description="Helical" evidence="4">
    <location>
        <begin position="109"/>
        <end position="128"/>
    </location>
</feature>
<dbReference type="InterPro" id="IPR002885">
    <property type="entry name" value="PPR_rpt"/>
</dbReference>
<gene>
    <name evidence="5" type="ORF">IFM89_027354</name>
</gene>
<dbReference type="Proteomes" id="UP000631114">
    <property type="component" value="Unassembled WGS sequence"/>
</dbReference>
<evidence type="ECO:0000313" key="5">
    <source>
        <dbReference type="EMBL" id="KAF9598391.1"/>
    </source>
</evidence>
<keyword evidence="2" id="KW-0813">Transport</keyword>
<evidence type="ECO:0000256" key="3">
    <source>
        <dbReference type="ARBA" id="ARBA00022737"/>
    </source>
</evidence>
<accession>A0A835LSY9</accession>
<dbReference type="NCBIfam" id="TIGR00756">
    <property type="entry name" value="PPR"/>
    <property type="match status" value="1"/>
</dbReference>
<keyword evidence="4" id="KW-0472">Membrane</keyword>
<dbReference type="Pfam" id="PF01535">
    <property type="entry name" value="PPR"/>
    <property type="match status" value="2"/>
</dbReference>
<feature type="transmembrane region" description="Helical" evidence="4">
    <location>
        <begin position="76"/>
        <end position="97"/>
    </location>
</feature>
<evidence type="ECO:0000313" key="6">
    <source>
        <dbReference type="Proteomes" id="UP000631114"/>
    </source>
</evidence>
<keyword evidence="4" id="KW-0812">Transmembrane</keyword>
<dbReference type="PANTHER" id="PTHR48042:SF18">
    <property type="entry name" value="ABC TRANSPORTER G FAMILY MEMBER 12"/>
    <property type="match status" value="1"/>
</dbReference>
<dbReference type="EMBL" id="JADFTS010000007">
    <property type="protein sequence ID" value="KAF9598391.1"/>
    <property type="molecule type" value="Genomic_DNA"/>
</dbReference>
<dbReference type="PANTHER" id="PTHR48042">
    <property type="entry name" value="ABC TRANSPORTER G FAMILY MEMBER 11"/>
    <property type="match status" value="1"/>
</dbReference>
<dbReference type="Gene3D" id="1.25.40.10">
    <property type="entry name" value="Tetratricopeptide repeat domain"/>
    <property type="match status" value="1"/>
</dbReference>
<dbReference type="AlphaFoldDB" id="A0A835LSY9"/>
<name>A0A835LSY9_9MAGN</name>
<reference evidence="5 6" key="1">
    <citation type="submission" date="2020-10" db="EMBL/GenBank/DDBJ databases">
        <title>The Coptis chinensis genome and diversification of protoberbering-type alkaloids.</title>
        <authorList>
            <person name="Wang B."/>
            <person name="Shu S."/>
            <person name="Song C."/>
            <person name="Liu Y."/>
        </authorList>
    </citation>
    <scope>NUCLEOTIDE SEQUENCE [LARGE SCALE GENOMIC DNA]</scope>
    <source>
        <strain evidence="5">HL-2020</strain>
        <tissue evidence="5">Leaf</tissue>
    </source>
</reference>
<evidence type="ECO:0008006" key="7">
    <source>
        <dbReference type="Google" id="ProtNLM"/>
    </source>
</evidence>
<dbReference type="InterPro" id="IPR052215">
    <property type="entry name" value="Plant_ABCG"/>
</dbReference>
<comment type="caution">
    <text evidence="5">The sequence shown here is derived from an EMBL/GenBank/DDBJ whole genome shotgun (WGS) entry which is preliminary data.</text>
</comment>
<protein>
    <recommendedName>
        <fullName evidence="7">Pentatricopeptide repeat-containing protein</fullName>
    </recommendedName>
</protein>
<organism evidence="5 6">
    <name type="scientific">Coptis chinensis</name>
    <dbReference type="NCBI Taxonomy" id="261450"/>
    <lineage>
        <taxon>Eukaryota</taxon>
        <taxon>Viridiplantae</taxon>
        <taxon>Streptophyta</taxon>
        <taxon>Embryophyta</taxon>
        <taxon>Tracheophyta</taxon>
        <taxon>Spermatophyta</taxon>
        <taxon>Magnoliopsida</taxon>
        <taxon>Ranunculales</taxon>
        <taxon>Ranunculaceae</taxon>
        <taxon>Coptidoideae</taxon>
        <taxon>Coptis</taxon>
    </lineage>
</organism>
<keyword evidence="3" id="KW-0677">Repeat</keyword>
<evidence type="ECO:0000256" key="1">
    <source>
        <dbReference type="ARBA" id="ARBA00005814"/>
    </source>
</evidence>
<evidence type="ECO:0000256" key="2">
    <source>
        <dbReference type="ARBA" id="ARBA00022448"/>
    </source>
</evidence>
<sequence length="140" mass="15771">MPTVMLKIKDEDKGILLKLPHYNKACKLYDEMLESGIQPDIMAMTTLVAGHIQNNHVREAFKVFEKVFSHERFSGYYGVGAFTISNFLLSFPFLVMISVVSGKITECMMVIATLVLNYMMGIVTGAGCKVHMNLLMNWDP</sequence>
<keyword evidence="6" id="KW-1185">Reference proteome</keyword>
<proteinExistence type="inferred from homology"/>